<dbReference type="Proteomes" id="UP000179448">
    <property type="component" value="Unassembled WGS sequence"/>
</dbReference>
<proteinExistence type="predicted"/>
<sequence>MIEIITGNNRGACLEYVSSRSSDLIKEGRTLSRFSSIDETNDEIILNELLGQDLFTTKKVYILSDILLAPRVIEVLETQCDKFNDKYILWHEDAIPAQIIKNMEKIGTTIHLYKKKEEKDNAIFALTDAYARRDIKQSWIIYNQFIEDGMSSHQMIGPLWWQAKMLLLVEKSQNMNPGLSPYVYTKTKKLLPLYKKGEILKKALNLLSVYHNGHLGDDIEILLEKHLLEK</sequence>
<reference evidence="1 2" key="1">
    <citation type="journal article" date="2016" name="Nat. Commun.">
        <title>Thousands of microbial genomes shed light on interconnected biogeochemical processes in an aquifer system.</title>
        <authorList>
            <person name="Anantharaman K."/>
            <person name="Brown C.T."/>
            <person name="Hug L.A."/>
            <person name="Sharon I."/>
            <person name="Castelle C.J."/>
            <person name="Probst A.J."/>
            <person name="Thomas B.C."/>
            <person name="Singh A."/>
            <person name="Wilkins M.J."/>
            <person name="Karaoz U."/>
            <person name="Brodie E.L."/>
            <person name="Williams K.H."/>
            <person name="Hubbard S.S."/>
            <person name="Banfield J.F."/>
        </authorList>
    </citation>
    <scope>NUCLEOTIDE SEQUENCE [LARGE SCALE GENOMIC DNA]</scope>
</reference>
<dbReference type="STRING" id="1801766.A2997_00500"/>
<evidence type="ECO:0000313" key="2">
    <source>
        <dbReference type="Proteomes" id="UP000179448"/>
    </source>
</evidence>
<evidence type="ECO:0000313" key="1">
    <source>
        <dbReference type="EMBL" id="OGI83885.1"/>
    </source>
</evidence>
<name>A0A1F6WQ67_9BACT</name>
<evidence type="ECO:0008006" key="3">
    <source>
        <dbReference type="Google" id="ProtNLM"/>
    </source>
</evidence>
<dbReference type="Gene3D" id="1.20.272.10">
    <property type="match status" value="1"/>
</dbReference>
<gene>
    <name evidence="1" type="ORF">A2997_00500</name>
</gene>
<organism evidence="1 2">
    <name type="scientific">Candidatus Nomurabacteria bacterium RIFCSPLOWO2_01_FULL_36_10b</name>
    <dbReference type="NCBI Taxonomy" id="1801766"/>
    <lineage>
        <taxon>Bacteria</taxon>
        <taxon>Candidatus Nomuraibacteriota</taxon>
    </lineage>
</organism>
<dbReference type="EMBL" id="MFUQ01000009">
    <property type="protein sequence ID" value="OGI83885.1"/>
    <property type="molecule type" value="Genomic_DNA"/>
</dbReference>
<comment type="caution">
    <text evidence="1">The sequence shown here is derived from an EMBL/GenBank/DDBJ whole genome shotgun (WGS) entry which is preliminary data.</text>
</comment>
<accession>A0A1F6WQ67</accession>
<protein>
    <recommendedName>
        <fullName evidence="3">DNA polymerase III delta N-terminal domain-containing protein</fullName>
    </recommendedName>
</protein>
<dbReference type="AlphaFoldDB" id="A0A1F6WQ67"/>